<dbReference type="InterPro" id="IPR003593">
    <property type="entry name" value="AAA+_ATPase"/>
</dbReference>
<evidence type="ECO:0000256" key="3">
    <source>
        <dbReference type="ARBA" id="ARBA00022448"/>
    </source>
</evidence>
<evidence type="ECO:0000259" key="8">
    <source>
        <dbReference type="PROSITE" id="PS50893"/>
    </source>
</evidence>
<dbReference type="EMBL" id="QDDR01000004">
    <property type="protein sequence ID" value="PVE47811.1"/>
    <property type="molecule type" value="Genomic_DNA"/>
</dbReference>
<dbReference type="GO" id="GO:0016887">
    <property type="term" value="F:ATP hydrolysis activity"/>
    <property type="evidence" value="ECO:0007669"/>
    <property type="project" value="InterPro"/>
</dbReference>
<evidence type="ECO:0000256" key="6">
    <source>
        <dbReference type="ARBA" id="ARBA00022840"/>
    </source>
</evidence>
<evidence type="ECO:0000256" key="4">
    <source>
        <dbReference type="ARBA" id="ARBA00022475"/>
    </source>
</evidence>
<evidence type="ECO:0000256" key="5">
    <source>
        <dbReference type="ARBA" id="ARBA00022741"/>
    </source>
</evidence>
<dbReference type="Proteomes" id="UP000244810">
    <property type="component" value="Unassembled WGS sequence"/>
</dbReference>
<dbReference type="PROSITE" id="PS00211">
    <property type="entry name" value="ABC_TRANSPORTER_1"/>
    <property type="match status" value="2"/>
</dbReference>
<keyword evidence="7" id="KW-0472">Membrane</keyword>
<evidence type="ECO:0000256" key="7">
    <source>
        <dbReference type="ARBA" id="ARBA00023136"/>
    </source>
</evidence>
<dbReference type="Pfam" id="PF00005">
    <property type="entry name" value="ABC_tran"/>
    <property type="match status" value="2"/>
</dbReference>
<evidence type="ECO:0000256" key="2">
    <source>
        <dbReference type="ARBA" id="ARBA00005417"/>
    </source>
</evidence>
<dbReference type="SMART" id="SM00382">
    <property type="entry name" value="AAA"/>
    <property type="match status" value="2"/>
</dbReference>
<dbReference type="InterPro" id="IPR013563">
    <property type="entry name" value="Oligopep_ABC_C"/>
</dbReference>
<keyword evidence="6" id="KW-0067">ATP-binding</keyword>
<feature type="domain" description="ABC transporter" evidence="8">
    <location>
        <begin position="7"/>
        <end position="253"/>
    </location>
</feature>
<dbReference type="InterPro" id="IPR027417">
    <property type="entry name" value="P-loop_NTPase"/>
</dbReference>
<dbReference type="InterPro" id="IPR050388">
    <property type="entry name" value="ABC_Ni/Peptide_Import"/>
</dbReference>
<evidence type="ECO:0000256" key="1">
    <source>
        <dbReference type="ARBA" id="ARBA00004417"/>
    </source>
</evidence>
<dbReference type="RefSeq" id="WP_107751183.1">
    <property type="nucleotide sequence ID" value="NZ_QBKF01000003.1"/>
</dbReference>
<dbReference type="Gene3D" id="3.40.50.300">
    <property type="entry name" value="P-loop containing nucleotide triphosphate hydrolases"/>
    <property type="match status" value="2"/>
</dbReference>
<dbReference type="Pfam" id="PF08352">
    <property type="entry name" value="oligo_HPY"/>
    <property type="match status" value="1"/>
</dbReference>
<dbReference type="InterPro" id="IPR003439">
    <property type="entry name" value="ABC_transporter-like_ATP-bd"/>
</dbReference>
<keyword evidence="10" id="KW-1185">Reference proteome</keyword>
<dbReference type="NCBIfam" id="NF007739">
    <property type="entry name" value="PRK10419.1"/>
    <property type="match status" value="2"/>
</dbReference>
<keyword evidence="5" id="KW-0547">Nucleotide-binding</keyword>
<name>A0A2T7UTA5_9RHOB</name>
<sequence>MTTPPILRIENLRVESRKSVLLDDVSITLAKGEVLGIIGESGAGKSTLALSSMLLMRPGCRVTAGSVELCGQPLIGLPQAALEQIRRTRVAYVAQSAAAAFNPFYRLETQITELPALSSRLGRTERHRMAAALFEELQLPDPETFGKRYPHQVSGGQLQRAMIAMALINKPELIIFDEPTTALDVTTQIEVLQLIRKIVREHDCAALYVSHDLAVVAQMADRVLVMRHGKMVEEGPTRQLVDSPQTEYARQLVSNRGHHGYAEHRGEDTPILDIRNVTAAYGAVTAVDNVSMAMAPGEVLALVGESGSGKTSLARCVAGLQTVRSGTITLQGAPLPPLVEQRSFEQRRLVQYIHQLPDLALNPRQTLREIIGRPLSFFHKLSGARREQRLAELMEAIELPVSYLDRYPSALSGGQKQRICIARSLAAEPKVLICDEITSALDPLVEESIVLLLSRLIRDENLAILFITHNLGLAARFSHNVAVMQHGKLAEFGPTAEVFETPQSAYARTLMEAVPQLDEGWLDSRRRA</sequence>
<organism evidence="9 10">
    <name type="scientific">Pararhodobacter aggregans</name>
    <dbReference type="NCBI Taxonomy" id="404875"/>
    <lineage>
        <taxon>Bacteria</taxon>
        <taxon>Pseudomonadati</taxon>
        <taxon>Pseudomonadota</taxon>
        <taxon>Alphaproteobacteria</taxon>
        <taxon>Rhodobacterales</taxon>
        <taxon>Paracoccaceae</taxon>
        <taxon>Pararhodobacter</taxon>
    </lineage>
</organism>
<comment type="subcellular location">
    <subcellularLocation>
        <location evidence="1">Cell inner membrane</location>
        <topology evidence="1">Peripheral membrane protein</topology>
    </subcellularLocation>
</comment>
<accession>A0A2T7UTA5</accession>
<gene>
    <name evidence="9" type="ORF">DDE23_10290</name>
</gene>
<comment type="similarity">
    <text evidence="2">Belongs to the ABC transporter superfamily.</text>
</comment>
<dbReference type="InterPro" id="IPR017871">
    <property type="entry name" value="ABC_transporter-like_CS"/>
</dbReference>
<dbReference type="SUPFAM" id="SSF52540">
    <property type="entry name" value="P-loop containing nucleoside triphosphate hydrolases"/>
    <property type="match status" value="2"/>
</dbReference>
<dbReference type="PANTHER" id="PTHR43297:SF2">
    <property type="entry name" value="DIPEPTIDE TRANSPORT ATP-BINDING PROTEIN DPPD"/>
    <property type="match status" value="1"/>
</dbReference>
<keyword evidence="4" id="KW-1003">Cell membrane</keyword>
<feature type="domain" description="ABC transporter" evidence="8">
    <location>
        <begin position="272"/>
        <end position="511"/>
    </location>
</feature>
<keyword evidence="3" id="KW-0813">Transport</keyword>
<dbReference type="AlphaFoldDB" id="A0A2T7UTA5"/>
<dbReference type="GO" id="GO:0005524">
    <property type="term" value="F:ATP binding"/>
    <property type="evidence" value="ECO:0007669"/>
    <property type="project" value="UniProtKB-KW"/>
</dbReference>
<dbReference type="GO" id="GO:0005886">
    <property type="term" value="C:plasma membrane"/>
    <property type="evidence" value="ECO:0007669"/>
    <property type="project" value="UniProtKB-SubCell"/>
</dbReference>
<comment type="caution">
    <text evidence="9">The sequence shown here is derived from an EMBL/GenBank/DDBJ whole genome shotgun (WGS) entry which is preliminary data.</text>
</comment>
<evidence type="ECO:0000313" key="10">
    <source>
        <dbReference type="Proteomes" id="UP000244810"/>
    </source>
</evidence>
<protein>
    <submittedName>
        <fullName evidence="9">ABC transporter</fullName>
    </submittedName>
</protein>
<dbReference type="PROSITE" id="PS50893">
    <property type="entry name" value="ABC_TRANSPORTER_2"/>
    <property type="match status" value="2"/>
</dbReference>
<dbReference type="PANTHER" id="PTHR43297">
    <property type="entry name" value="OLIGOPEPTIDE TRANSPORT ATP-BINDING PROTEIN APPD"/>
    <property type="match status" value="1"/>
</dbReference>
<dbReference type="GO" id="GO:0015833">
    <property type="term" value="P:peptide transport"/>
    <property type="evidence" value="ECO:0007669"/>
    <property type="project" value="InterPro"/>
</dbReference>
<reference evidence="9 10" key="1">
    <citation type="journal article" date="2011" name="Syst. Appl. Microbiol.">
        <title>Defluviimonas denitrificans gen. nov., sp. nov., and Pararhodobacter aggregans gen. nov., sp. nov., non-phototrophic Rhodobacteraceae from the biofilter of a marine aquaculture.</title>
        <authorList>
            <person name="Foesel B.U."/>
            <person name="Drake H.L."/>
            <person name="Schramm A."/>
        </authorList>
    </citation>
    <scope>NUCLEOTIDE SEQUENCE [LARGE SCALE GENOMIC DNA]</scope>
    <source>
        <strain evidence="9 10">D1-19</strain>
    </source>
</reference>
<proteinExistence type="inferred from homology"/>
<dbReference type="OrthoDB" id="9802264at2"/>
<evidence type="ECO:0000313" key="9">
    <source>
        <dbReference type="EMBL" id="PVE47811.1"/>
    </source>
</evidence>
<dbReference type="CDD" id="cd03257">
    <property type="entry name" value="ABC_NikE_OppD_transporters"/>
    <property type="match status" value="2"/>
</dbReference>